<protein>
    <submittedName>
        <fullName evidence="1">Uncharacterized protein</fullName>
    </submittedName>
</protein>
<dbReference type="PROSITE" id="PS51257">
    <property type="entry name" value="PROKAR_LIPOPROTEIN"/>
    <property type="match status" value="1"/>
</dbReference>
<evidence type="ECO:0000313" key="1">
    <source>
        <dbReference type="EMBL" id="CAI6356461.1"/>
    </source>
</evidence>
<reference evidence="1 2" key="1">
    <citation type="submission" date="2023-01" db="EMBL/GenBank/DDBJ databases">
        <authorList>
            <person name="Whitehead M."/>
        </authorList>
    </citation>
    <scope>NUCLEOTIDE SEQUENCE [LARGE SCALE GENOMIC DNA]</scope>
</reference>
<dbReference type="PANTHER" id="PTHR47027:SF20">
    <property type="entry name" value="REVERSE TRANSCRIPTASE-LIKE PROTEIN WITH RNA-DIRECTED DNA POLYMERASE DOMAIN"/>
    <property type="match status" value="1"/>
</dbReference>
<dbReference type="Proteomes" id="UP001160148">
    <property type="component" value="Unassembled WGS sequence"/>
</dbReference>
<sequence length="149" mass="17568">MRKMFTSKLLSRDTKKKLYIAYLHPIVMYGCETWSTTQGDENKPLTFERKILRKIYGPILNPNTGVYERRKNADLNSLFNTANLKDFLRSKRLEWAGHVWRAEGRPRQRWLDRVKDDLKRLSNGASIEDAEDRELWRTLVEAAKRLNGA</sequence>
<comment type="caution">
    <text evidence="1">The sequence shown here is derived from an EMBL/GenBank/DDBJ whole genome shotgun (WGS) entry which is preliminary data.</text>
</comment>
<name>A0AAV0WKW4_9HEMI</name>
<dbReference type="PANTHER" id="PTHR47027">
    <property type="entry name" value="REVERSE TRANSCRIPTASE DOMAIN-CONTAINING PROTEIN"/>
    <property type="match status" value="1"/>
</dbReference>
<dbReference type="AlphaFoldDB" id="A0AAV0WKW4"/>
<proteinExistence type="predicted"/>
<accession>A0AAV0WKW4</accession>
<keyword evidence="2" id="KW-1185">Reference proteome</keyword>
<organism evidence="1 2">
    <name type="scientific">Macrosiphum euphorbiae</name>
    <name type="common">potato aphid</name>
    <dbReference type="NCBI Taxonomy" id="13131"/>
    <lineage>
        <taxon>Eukaryota</taxon>
        <taxon>Metazoa</taxon>
        <taxon>Ecdysozoa</taxon>
        <taxon>Arthropoda</taxon>
        <taxon>Hexapoda</taxon>
        <taxon>Insecta</taxon>
        <taxon>Pterygota</taxon>
        <taxon>Neoptera</taxon>
        <taxon>Paraneoptera</taxon>
        <taxon>Hemiptera</taxon>
        <taxon>Sternorrhyncha</taxon>
        <taxon>Aphidomorpha</taxon>
        <taxon>Aphidoidea</taxon>
        <taxon>Aphididae</taxon>
        <taxon>Macrosiphini</taxon>
        <taxon>Macrosiphum</taxon>
    </lineage>
</organism>
<evidence type="ECO:0000313" key="2">
    <source>
        <dbReference type="Proteomes" id="UP001160148"/>
    </source>
</evidence>
<gene>
    <name evidence="1" type="ORF">MEUPH1_LOCUS12191</name>
</gene>
<dbReference type="EMBL" id="CARXXK010000002">
    <property type="protein sequence ID" value="CAI6356461.1"/>
    <property type="molecule type" value="Genomic_DNA"/>
</dbReference>